<keyword evidence="1" id="KW-0732">Signal</keyword>
<dbReference type="EMBL" id="CP001685">
    <property type="protein sequence ID" value="ACV39454.1"/>
    <property type="molecule type" value="Genomic_DNA"/>
</dbReference>
<gene>
    <name evidence="2" type="ordered locus">Lebu_1582</name>
</gene>
<reference evidence="2 3" key="1">
    <citation type="journal article" date="2009" name="Stand. Genomic Sci.">
        <title>Complete genome sequence of Leptotrichia buccalis type strain (C-1013-b).</title>
        <authorList>
            <person name="Ivanova N."/>
            <person name="Gronow S."/>
            <person name="Lapidus A."/>
            <person name="Copeland A."/>
            <person name="Glavina Del Rio T."/>
            <person name="Nolan M."/>
            <person name="Lucas S."/>
            <person name="Chen F."/>
            <person name="Tice H."/>
            <person name="Cheng J.F."/>
            <person name="Saunders E."/>
            <person name="Bruce D."/>
            <person name="Goodwin L."/>
            <person name="Brettin T."/>
            <person name="Detter J.C."/>
            <person name="Han C."/>
            <person name="Pitluck S."/>
            <person name="Mikhailova N."/>
            <person name="Pati A."/>
            <person name="Mavrommatis K."/>
            <person name="Chen A."/>
            <person name="Palaniappan K."/>
            <person name="Land M."/>
            <person name="Hauser L."/>
            <person name="Chang Y.J."/>
            <person name="Jeffries C.D."/>
            <person name="Chain P."/>
            <person name="Rohde C."/>
            <person name="Goker M."/>
            <person name="Bristow J."/>
            <person name="Eisen J.A."/>
            <person name="Markowitz V."/>
            <person name="Hugenholtz P."/>
            <person name="Kyrpides N.C."/>
            <person name="Klenk H.P."/>
        </authorList>
    </citation>
    <scope>NUCLEOTIDE SEQUENCE [LARGE SCALE GENOMIC DNA]</scope>
    <source>
        <strain evidence="3">ATCC 14201 / DSM 1135 / JCM 12969 / NCTC 10249 / C-1013-b</strain>
    </source>
</reference>
<dbReference type="PROSITE" id="PS51257">
    <property type="entry name" value="PROKAR_LIPOPROTEIN"/>
    <property type="match status" value="1"/>
</dbReference>
<dbReference type="HOGENOM" id="CLU_3185345_0_0_0"/>
<dbReference type="KEGG" id="lba:Lebu_1582"/>
<accession>C7NBC3</accession>
<feature type="signal peptide" evidence="1">
    <location>
        <begin position="1"/>
        <end position="22"/>
    </location>
</feature>
<evidence type="ECO:0000313" key="2">
    <source>
        <dbReference type="EMBL" id="ACV39454.1"/>
    </source>
</evidence>
<keyword evidence="3" id="KW-1185">Reference proteome</keyword>
<evidence type="ECO:0008006" key="4">
    <source>
        <dbReference type="Google" id="ProtNLM"/>
    </source>
</evidence>
<dbReference type="RefSeq" id="WP_015769794.1">
    <property type="nucleotide sequence ID" value="NC_013192.1"/>
</dbReference>
<dbReference type="OrthoDB" id="9880899at2"/>
<evidence type="ECO:0000313" key="3">
    <source>
        <dbReference type="Proteomes" id="UP000001910"/>
    </source>
</evidence>
<organism evidence="2 3">
    <name type="scientific">Leptotrichia buccalis (strain ATCC 14201 / DSM 1135 / JCM 12969 / NCTC 10249 / C-1013-b)</name>
    <dbReference type="NCBI Taxonomy" id="523794"/>
    <lineage>
        <taxon>Bacteria</taxon>
        <taxon>Fusobacteriati</taxon>
        <taxon>Fusobacteriota</taxon>
        <taxon>Fusobacteriia</taxon>
        <taxon>Fusobacteriales</taxon>
        <taxon>Leptotrichiaceae</taxon>
        <taxon>Leptotrichia</taxon>
    </lineage>
</organism>
<sequence>MKAKIKLFLLALVLMLSCTSCATLLGAAFGGVDGAVTGALIDSGYY</sequence>
<dbReference type="AlphaFoldDB" id="C7NBC3"/>
<protein>
    <recommendedName>
        <fullName evidence="4">Lipoprotein</fullName>
    </recommendedName>
</protein>
<name>C7NBC3_LEPBD</name>
<proteinExistence type="predicted"/>
<dbReference type="Proteomes" id="UP000001910">
    <property type="component" value="Chromosome"/>
</dbReference>
<feature type="chain" id="PRO_5002980701" description="Lipoprotein" evidence="1">
    <location>
        <begin position="23"/>
        <end position="46"/>
    </location>
</feature>
<evidence type="ECO:0000256" key="1">
    <source>
        <dbReference type="SAM" id="SignalP"/>
    </source>
</evidence>